<proteinExistence type="predicted"/>
<dbReference type="OrthoDB" id="2340043at2"/>
<feature type="transmembrane region" description="Helical" evidence="1">
    <location>
        <begin position="16"/>
        <end position="37"/>
    </location>
</feature>
<dbReference type="Gene3D" id="3.60.10.10">
    <property type="entry name" value="Endonuclease/exonuclease/phosphatase"/>
    <property type="match status" value="1"/>
</dbReference>
<dbReference type="EMBL" id="SGWQ01000003">
    <property type="protein sequence ID" value="RZS41182.1"/>
    <property type="molecule type" value="Genomic_DNA"/>
</dbReference>
<feature type="transmembrane region" description="Helical" evidence="1">
    <location>
        <begin position="72"/>
        <end position="90"/>
    </location>
</feature>
<accession>A0A4Q7KZN1</accession>
<dbReference type="AlphaFoldDB" id="A0A4Q7KZN1"/>
<evidence type="ECO:0000256" key="1">
    <source>
        <dbReference type="SAM" id="Phobius"/>
    </source>
</evidence>
<evidence type="ECO:0000313" key="3">
    <source>
        <dbReference type="EMBL" id="RZS41182.1"/>
    </source>
</evidence>
<evidence type="ECO:0000313" key="4">
    <source>
        <dbReference type="Proteomes" id="UP000294257"/>
    </source>
</evidence>
<keyword evidence="3" id="KW-0378">Hydrolase</keyword>
<keyword evidence="1" id="KW-0812">Transmembrane</keyword>
<organism evidence="3 4">
    <name type="scientific">Herbihabitans rhizosphaerae</name>
    <dbReference type="NCBI Taxonomy" id="1872711"/>
    <lineage>
        <taxon>Bacteria</taxon>
        <taxon>Bacillati</taxon>
        <taxon>Actinomycetota</taxon>
        <taxon>Actinomycetes</taxon>
        <taxon>Pseudonocardiales</taxon>
        <taxon>Pseudonocardiaceae</taxon>
        <taxon>Herbihabitans</taxon>
    </lineage>
</organism>
<comment type="caution">
    <text evidence="3">The sequence shown here is derived from an EMBL/GenBank/DDBJ whole genome shotgun (WGS) entry which is preliminary data.</text>
</comment>
<dbReference type="InterPro" id="IPR005135">
    <property type="entry name" value="Endo/exonuclease/phosphatase"/>
</dbReference>
<dbReference type="GO" id="GO:0004527">
    <property type="term" value="F:exonuclease activity"/>
    <property type="evidence" value="ECO:0007669"/>
    <property type="project" value="UniProtKB-KW"/>
</dbReference>
<gene>
    <name evidence="3" type="ORF">EV193_103502</name>
</gene>
<evidence type="ECO:0000259" key="2">
    <source>
        <dbReference type="Pfam" id="PF03372"/>
    </source>
</evidence>
<keyword evidence="1" id="KW-0472">Membrane</keyword>
<keyword evidence="3" id="KW-0269">Exonuclease</keyword>
<reference evidence="3 4" key="1">
    <citation type="submission" date="2019-02" db="EMBL/GenBank/DDBJ databases">
        <title>Genomic Encyclopedia of Type Strains, Phase IV (KMG-IV): sequencing the most valuable type-strain genomes for metagenomic binning, comparative biology and taxonomic classification.</title>
        <authorList>
            <person name="Goeker M."/>
        </authorList>
    </citation>
    <scope>NUCLEOTIDE SEQUENCE [LARGE SCALE GENOMIC DNA]</scope>
    <source>
        <strain evidence="3 4">DSM 101727</strain>
    </source>
</reference>
<name>A0A4Q7KZN1_9PSEU</name>
<dbReference type="InterPro" id="IPR036691">
    <property type="entry name" value="Endo/exonu/phosph_ase_sf"/>
</dbReference>
<dbReference type="SUPFAM" id="SSF56219">
    <property type="entry name" value="DNase I-like"/>
    <property type="match status" value="1"/>
</dbReference>
<dbReference type="GO" id="GO:0004519">
    <property type="term" value="F:endonuclease activity"/>
    <property type="evidence" value="ECO:0007669"/>
    <property type="project" value="UniProtKB-KW"/>
</dbReference>
<dbReference type="Pfam" id="PF03372">
    <property type="entry name" value="Exo_endo_phos"/>
    <property type="match status" value="1"/>
</dbReference>
<feature type="domain" description="Endonuclease/exonuclease/phosphatase" evidence="2">
    <location>
        <begin position="109"/>
        <end position="311"/>
    </location>
</feature>
<dbReference type="Proteomes" id="UP000294257">
    <property type="component" value="Unassembled WGS sequence"/>
</dbReference>
<protein>
    <submittedName>
        <fullName evidence="3">Endonuclease/exonuclease/phosphatase (EEP) superfamily protein YafD</fullName>
    </submittedName>
</protein>
<feature type="transmembrane region" description="Helical" evidence="1">
    <location>
        <begin position="43"/>
        <end position="65"/>
    </location>
</feature>
<sequence>MPEPEVEEPPRRQNRFVTALLVVAVGVFCVFSAFRLLGFDGNAYVAAALALTPYVAVAGVLLTAITLLLRRWATGIVVFAVAAVLVAAMLPRTMSADQPDATGAELRVMSANLYFGRADVGHVVQLVRNHRIDVLSLQELTPAAVGALDRAGLFAELPHRVFHAMPGASGTGIAARYPLRERQLAGPALHAQPAALVDLPGHADAEVVAVHPLTPVHDFEAWQRELAGLPGVDTQGPPRLLVGDFNASLDHRAFRDILRKGYSDAADAVGEGLSMTWSQSRWPPVAIDHVLADFRYAVREFQVFDLPGSDHDPIYARVQLP</sequence>
<keyword evidence="4" id="KW-1185">Reference proteome</keyword>
<keyword evidence="1" id="KW-1133">Transmembrane helix</keyword>
<keyword evidence="3" id="KW-0540">Nuclease</keyword>
<keyword evidence="3" id="KW-0255">Endonuclease</keyword>